<feature type="domain" description="DUF4097" evidence="2">
    <location>
        <begin position="90"/>
        <end position="263"/>
    </location>
</feature>
<dbReference type="InterPro" id="IPR025164">
    <property type="entry name" value="Toastrack_DUF4097"/>
</dbReference>
<dbReference type="Proteomes" id="UP000831113">
    <property type="component" value="Chromosome"/>
</dbReference>
<dbReference type="EMBL" id="CP094669">
    <property type="protein sequence ID" value="UOG73953.1"/>
    <property type="molecule type" value="Genomic_DNA"/>
</dbReference>
<dbReference type="Pfam" id="PF13349">
    <property type="entry name" value="DUF4097"/>
    <property type="match status" value="1"/>
</dbReference>
<evidence type="ECO:0000313" key="4">
    <source>
        <dbReference type="Proteomes" id="UP000831113"/>
    </source>
</evidence>
<keyword evidence="1" id="KW-0732">Signal</keyword>
<name>A0ABY4CUK0_9BACT</name>
<reference evidence="3 4" key="1">
    <citation type="submission" date="2022-03" db="EMBL/GenBank/DDBJ databases">
        <title>Hymenobactersp. isolated from the air.</title>
        <authorList>
            <person name="Won M."/>
            <person name="Kwon S.-W."/>
        </authorList>
    </citation>
    <scope>NUCLEOTIDE SEQUENCE [LARGE SCALE GENOMIC DNA]</scope>
    <source>
        <strain evidence="3 4">KACC 21982</strain>
    </source>
</reference>
<accession>A0ABY4CUK0</accession>
<organism evidence="3 4">
    <name type="scientific">Hymenobacter tibetensis</name>
    <dbReference type="NCBI Taxonomy" id="497967"/>
    <lineage>
        <taxon>Bacteria</taxon>
        <taxon>Pseudomonadati</taxon>
        <taxon>Bacteroidota</taxon>
        <taxon>Cytophagia</taxon>
        <taxon>Cytophagales</taxon>
        <taxon>Hymenobacteraceae</taxon>
        <taxon>Hymenobacter</taxon>
    </lineage>
</organism>
<protein>
    <submittedName>
        <fullName evidence="3">DUF4097 domain-containing protein</fullName>
    </submittedName>
</protein>
<keyword evidence="4" id="KW-1185">Reference proteome</keyword>
<evidence type="ECO:0000256" key="1">
    <source>
        <dbReference type="SAM" id="SignalP"/>
    </source>
</evidence>
<evidence type="ECO:0000259" key="2">
    <source>
        <dbReference type="Pfam" id="PF13349"/>
    </source>
</evidence>
<gene>
    <name evidence="3" type="ORF">MTX78_17745</name>
</gene>
<evidence type="ECO:0000313" key="3">
    <source>
        <dbReference type="EMBL" id="UOG73953.1"/>
    </source>
</evidence>
<proteinExistence type="predicted"/>
<feature type="signal peptide" evidence="1">
    <location>
        <begin position="1"/>
        <end position="19"/>
    </location>
</feature>
<dbReference type="RefSeq" id="WP_243797056.1">
    <property type="nucleotide sequence ID" value="NZ_CP094669.1"/>
</dbReference>
<sequence length="274" mass="28625">MKTVLTSCLLALLSLHALAQTPTAPAFRSTCEENSYGNKQKGFCEIRDLTLAAPAAGQTLTIDGRRNGGIAVRGWDGADVRVRARVQSWASSTTAAQEQVKAVQIKSTGNVLKAEASNDDNWSVSYEVFVPRRTALALNTYNGGISIEGTQAAVTFEAHNGGISLANLGGDVRGTTTNGGVNVTLTGKKWEGKGLDVTTTNGGINWRIPAAYSAQLKTATQHGGLSTDYPITVTGKIGRSLDTKLGEGGALVSVVTTNGGINLRSSSIEGMKKL</sequence>
<feature type="chain" id="PRO_5045267518" evidence="1">
    <location>
        <begin position="20"/>
        <end position="274"/>
    </location>
</feature>